<name>A0AAW0B5X6_9AGAR</name>
<proteinExistence type="predicted"/>
<dbReference type="AlphaFoldDB" id="A0AAW0B5X6"/>
<keyword evidence="2" id="KW-1185">Reference proteome</keyword>
<accession>A0AAW0B5X6</accession>
<protein>
    <submittedName>
        <fullName evidence="1">Uncharacterized protein</fullName>
    </submittedName>
</protein>
<dbReference type="Proteomes" id="UP001362999">
    <property type="component" value="Unassembled WGS sequence"/>
</dbReference>
<dbReference type="EMBL" id="JAWWNJ010000041">
    <property type="protein sequence ID" value="KAK7020405.1"/>
    <property type="molecule type" value="Genomic_DNA"/>
</dbReference>
<organism evidence="1 2">
    <name type="scientific">Favolaschia claudopus</name>
    <dbReference type="NCBI Taxonomy" id="2862362"/>
    <lineage>
        <taxon>Eukaryota</taxon>
        <taxon>Fungi</taxon>
        <taxon>Dikarya</taxon>
        <taxon>Basidiomycota</taxon>
        <taxon>Agaricomycotina</taxon>
        <taxon>Agaricomycetes</taxon>
        <taxon>Agaricomycetidae</taxon>
        <taxon>Agaricales</taxon>
        <taxon>Marasmiineae</taxon>
        <taxon>Mycenaceae</taxon>
        <taxon>Favolaschia</taxon>
    </lineage>
</organism>
<evidence type="ECO:0000313" key="2">
    <source>
        <dbReference type="Proteomes" id="UP001362999"/>
    </source>
</evidence>
<comment type="caution">
    <text evidence="1">The sequence shown here is derived from an EMBL/GenBank/DDBJ whole genome shotgun (WGS) entry which is preliminary data.</text>
</comment>
<sequence length="511" mass="58907">MAPPKIGDLLGEPFGPYPDNFLLNPDWKPKGKNLPQLENLRIEQDRKYIGLDICDRWVSPPTKPSGPVFFYGVLVIENLSWLSEVGKAALDDDINERDANWAGQRLSQNSKKTVQLRHLSLEGLYGRPPAGGFKVKVWIKAEKAKAAMFMTATDHPKSLLLQSKEPSDSPRNYEVIELERNTYALSTNFLERYQLVAFIKDAVKKYQIPQNEAEVKNFVDAYLQMHHENAWSYAAIFSDDPPRGKDLAKIRLRLRHVSHDEVYNIFARHSTWLLAFYLSPRSRNCPLDVRSWCQFINKVRSAKRSTRSGNWSRSYEDSDIWTEGNNLDESHAAIATYLEKFGSTAEEWEKKLDNTVTGKVSPTRDLTPDILILDHPARQPSVEYDSDFSELSTPGCSDSEDDFDPPPDQIHHILHYMNQPPDLIPGRLCWDCPIPKCNYTVDLRTLKNTGRESLPRAIVRKKQFTSLNDAQVQMFLMRSMSDHFCKDHFHIQKVKLHKDKEKFFHEFLQGN</sequence>
<evidence type="ECO:0000313" key="1">
    <source>
        <dbReference type="EMBL" id="KAK7020405.1"/>
    </source>
</evidence>
<reference evidence="1 2" key="1">
    <citation type="journal article" date="2024" name="J Genomics">
        <title>Draft genome sequencing and assembly of Favolaschia claudopus CIRM-BRFM 2984 isolated from oak limbs.</title>
        <authorList>
            <person name="Navarro D."/>
            <person name="Drula E."/>
            <person name="Chaduli D."/>
            <person name="Cazenave R."/>
            <person name="Ahrendt S."/>
            <person name="Wang J."/>
            <person name="Lipzen A."/>
            <person name="Daum C."/>
            <person name="Barry K."/>
            <person name="Grigoriev I.V."/>
            <person name="Favel A."/>
            <person name="Rosso M.N."/>
            <person name="Martin F."/>
        </authorList>
    </citation>
    <scope>NUCLEOTIDE SEQUENCE [LARGE SCALE GENOMIC DNA]</scope>
    <source>
        <strain evidence="1 2">CIRM-BRFM 2984</strain>
    </source>
</reference>
<gene>
    <name evidence="1" type="ORF">R3P38DRAFT_1208258</name>
</gene>